<organism evidence="2 3">
    <name type="scientific">Cyclospora cayetanensis</name>
    <dbReference type="NCBI Taxonomy" id="88456"/>
    <lineage>
        <taxon>Eukaryota</taxon>
        <taxon>Sar</taxon>
        <taxon>Alveolata</taxon>
        <taxon>Apicomplexa</taxon>
        <taxon>Conoidasida</taxon>
        <taxon>Coccidia</taxon>
        <taxon>Eucoccidiorida</taxon>
        <taxon>Eimeriorina</taxon>
        <taxon>Eimeriidae</taxon>
        <taxon>Cyclospora</taxon>
    </lineage>
</organism>
<dbReference type="Proteomes" id="UP000095192">
    <property type="component" value="Unassembled WGS sequence"/>
</dbReference>
<feature type="compositionally biased region" description="Basic residues" evidence="1">
    <location>
        <begin position="173"/>
        <end position="185"/>
    </location>
</feature>
<name>A0A1D3D724_9EIME</name>
<dbReference type="InParanoid" id="A0A1D3D724"/>
<dbReference type="VEuPathDB" id="ToxoDB:cyc_02692"/>
<feature type="region of interest" description="Disordered" evidence="1">
    <location>
        <begin position="162"/>
        <end position="192"/>
    </location>
</feature>
<keyword evidence="3" id="KW-1185">Reference proteome</keyword>
<dbReference type="EMBL" id="JROU02000452">
    <property type="protein sequence ID" value="OEH79248.1"/>
    <property type="molecule type" value="Genomic_DNA"/>
</dbReference>
<reference evidence="2 3" key="1">
    <citation type="journal article" date="2016" name="BMC Genomics">
        <title>Comparative genomics reveals Cyclospora cayetanensis possesses coccidia-like metabolism and invasion components but unique surface antigens.</title>
        <authorList>
            <person name="Liu S."/>
            <person name="Wang L."/>
            <person name="Zheng H."/>
            <person name="Xu Z."/>
            <person name="Roellig D.M."/>
            <person name="Li N."/>
            <person name="Frace M.A."/>
            <person name="Tang K."/>
            <person name="Arrowood M.J."/>
            <person name="Moss D.M."/>
            <person name="Zhang L."/>
            <person name="Feng Y."/>
            <person name="Xiao L."/>
        </authorList>
    </citation>
    <scope>NUCLEOTIDE SEQUENCE [LARGE SCALE GENOMIC DNA]</scope>
    <source>
        <strain evidence="2 3">CHN_HEN01</strain>
    </source>
</reference>
<feature type="region of interest" description="Disordered" evidence="1">
    <location>
        <begin position="1"/>
        <end position="100"/>
    </location>
</feature>
<evidence type="ECO:0000313" key="2">
    <source>
        <dbReference type="EMBL" id="OEH79248.1"/>
    </source>
</evidence>
<sequence>MPAARFPSFRDLAAASRRKKEDDTEGRHRTIRRLEGGARSGVQVTEVTQTVSEAAASPSLAPPPLPPFNEGEGTTHKPITPEGVCSTSDRGPPLGRGPPVAFAAAEAPAATARAMAAAAECHEQREAAAMSAAAQAAAVKRNMSYTAGWLLRKRQVGEPCLPRREALTGSAAKTRKFREKRRGKKPAMQTSP</sequence>
<gene>
    <name evidence="2" type="ORF">cyc_02692</name>
</gene>
<feature type="compositionally biased region" description="Low complexity" evidence="1">
    <location>
        <begin position="42"/>
        <end position="59"/>
    </location>
</feature>
<dbReference type="AlphaFoldDB" id="A0A1D3D724"/>
<evidence type="ECO:0000313" key="3">
    <source>
        <dbReference type="Proteomes" id="UP000095192"/>
    </source>
</evidence>
<evidence type="ECO:0000256" key="1">
    <source>
        <dbReference type="SAM" id="MobiDB-lite"/>
    </source>
</evidence>
<protein>
    <submittedName>
        <fullName evidence="2">Uncharacterized protein</fullName>
    </submittedName>
</protein>
<proteinExistence type="predicted"/>
<feature type="compositionally biased region" description="Basic and acidic residues" evidence="1">
    <location>
        <begin position="19"/>
        <end position="36"/>
    </location>
</feature>
<accession>A0A1D3D724</accession>
<comment type="caution">
    <text evidence="2">The sequence shown here is derived from an EMBL/GenBank/DDBJ whole genome shotgun (WGS) entry which is preliminary data.</text>
</comment>